<comment type="subcellular location">
    <subcellularLocation>
        <location evidence="1">Membrane</location>
        <topology evidence="1">Multi-pass membrane protein</topology>
    </subcellularLocation>
</comment>
<dbReference type="EMBL" id="JAFJYH010000508">
    <property type="protein sequence ID" value="KAG4411193.1"/>
    <property type="molecule type" value="Genomic_DNA"/>
</dbReference>
<dbReference type="AlphaFoldDB" id="A0A8H7W3Q8"/>
<organism evidence="8 9">
    <name type="scientific">Cadophora malorum</name>
    <dbReference type="NCBI Taxonomy" id="108018"/>
    <lineage>
        <taxon>Eukaryota</taxon>
        <taxon>Fungi</taxon>
        <taxon>Dikarya</taxon>
        <taxon>Ascomycota</taxon>
        <taxon>Pezizomycotina</taxon>
        <taxon>Leotiomycetes</taxon>
        <taxon>Helotiales</taxon>
        <taxon>Ploettnerulaceae</taxon>
        <taxon>Cadophora</taxon>
    </lineage>
</organism>
<dbReference type="Proteomes" id="UP000664132">
    <property type="component" value="Unassembled WGS sequence"/>
</dbReference>
<proteinExistence type="predicted"/>
<feature type="transmembrane region" description="Helical" evidence="6">
    <location>
        <begin position="216"/>
        <end position="235"/>
    </location>
</feature>
<keyword evidence="9" id="KW-1185">Reference proteome</keyword>
<feature type="transmembrane region" description="Helical" evidence="6">
    <location>
        <begin position="315"/>
        <end position="337"/>
    </location>
</feature>
<dbReference type="OrthoDB" id="194139at2759"/>
<evidence type="ECO:0000256" key="3">
    <source>
        <dbReference type="ARBA" id="ARBA00022989"/>
    </source>
</evidence>
<dbReference type="Gene3D" id="1.20.1250.20">
    <property type="entry name" value="MFS general substrate transporter like domains"/>
    <property type="match status" value="1"/>
</dbReference>
<feature type="transmembrane region" description="Helical" evidence="6">
    <location>
        <begin position="46"/>
        <end position="64"/>
    </location>
</feature>
<feature type="transmembrane region" description="Helical" evidence="6">
    <location>
        <begin position="378"/>
        <end position="396"/>
    </location>
</feature>
<dbReference type="PANTHER" id="PTHR23507">
    <property type="entry name" value="ZGC:174356"/>
    <property type="match status" value="1"/>
</dbReference>
<feature type="region of interest" description="Disordered" evidence="5">
    <location>
        <begin position="413"/>
        <end position="436"/>
    </location>
</feature>
<dbReference type="SUPFAM" id="SSF103473">
    <property type="entry name" value="MFS general substrate transporter"/>
    <property type="match status" value="1"/>
</dbReference>
<feature type="transmembrane region" description="Helical" evidence="6">
    <location>
        <begin position="140"/>
        <end position="161"/>
    </location>
</feature>
<feature type="transmembrane region" description="Helical" evidence="6">
    <location>
        <begin position="349"/>
        <end position="372"/>
    </location>
</feature>
<feature type="transmembrane region" description="Helical" evidence="6">
    <location>
        <begin position="290"/>
        <end position="309"/>
    </location>
</feature>
<dbReference type="InterPro" id="IPR020846">
    <property type="entry name" value="MFS_dom"/>
</dbReference>
<keyword evidence="3 6" id="KW-1133">Transmembrane helix</keyword>
<protein>
    <recommendedName>
        <fullName evidence="7">Major facilitator superfamily (MFS) profile domain-containing protein</fullName>
    </recommendedName>
</protein>
<dbReference type="GO" id="GO:0016020">
    <property type="term" value="C:membrane"/>
    <property type="evidence" value="ECO:0007669"/>
    <property type="project" value="UniProtKB-SubCell"/>
</dbReference>
<dbReference type="PANTHER" id="PTHR23507:SF1">
    <property type="entry name" value="FI18259P1-RELATED"/>
    <property type="match status" value="1"/>
</dbReference>
<evidence type="ECO:0000256" key="2">
    <source>
        <dbReference type="ARBA" id="ARBA00022692"/>
    </source>
</evidence>
<name>A0A8H7W3Q8_9HELO</name>
<gene>
    <name evidence="8" type="ORF">IFR04_015671</name>
</gene>
<evidence type="ECO:0000256" key="4">
    <source>
        <dbReference type="ARBA" id="ARBA00023136"/>
    </source>
</evidence>
<dbReference type="CDD" id="cd06174">
    <property type="entry name" value="MFS"/>
    <property type="match status" value="1"/>
</dbReference>
<feature type="compositionally biased region" description="Acidic residues" evidence="5">
    <location>
        <begin position="413"/>
        <end position="425"/>
    </location>
</feature>
<evidence type="ECO:0000256" key="1">
    <source>
        <dbReference type="ARBA" id="ARBA00004141"/>
    </source>
</evidence>
<dbReference type="InterPro" id="IPR036259">
    <property type="entry name" value="MFS_trans_sf"/>
</dbReference>
<keyword evidence="2 6" id="KW-0812">Transmembrane</keyword>
<keyword evidence="4 6" id="KW-0472">Membrane</keyword>
<reference evidence="8" key="1">
    <citation type="submission" date="2021-02" db="EMBL/GenBank/DDBJ databases">
        <title>Genome sequence Cadophora malorum strain M34.</title>
        <authorList>
            <person name="Stefanovic E."/>
            <person name="Vu D."/>
            <person name="Scully C."/>
            <person name="Dijksterhuis J."/>
            <person name="Roader J."/>
            <person name="Houbraken J."/>
        </authorList>
    </citation>
    <scope>NUCLEOTIDE SEQUENCE</scope>
    <source>
        <strain evidence="8">M34</strain>
    </source>
</reference>
<evidence type="ECO:0000313" key="8">
    <source>
        <dbReference type="EMBL" id="KAG4411193.1"/>
    </source>
</evidence>
<evidence type="ECO:0000256" key="5">
    <source>
        <dbReference type="SAM" id="MobiDB-lite"/>
    </source>
</evidence>
<sequence>MNARQSDIDTDTPIPTADKLQANEHTHFLLVFPYGVLADRIGRKKVLLLSVLGIVLCDTFKHLVTWQPDYFPLRAIWLAPLFRLLGGGDAVAATVVLAALADVYTEQDRTIVFARVASMATVCELFSPLIGSALMLKNSWIPVLLGFTVFLVGALVTLGLLPETLARKSHSEDALDARILLKPPSSFDLRTLGDRIVATLSVFQQSLVSLLAVKNVGLLLFGFLAATVGTVAAGFELQYVHKRFGWSYPYANSILSIRPSITLVVLLILVPLVSKILMERFKLSSTQKDLFLARVSAALLSAGTLLLSVSETSSLVILSFVIFALGNAFTTIGKSLLTTFGPPEMAGTLLSAMNLSASFGAVIAGPIIAVTFDWGLKQGGICVGAPLFIVTLLYVLTLSSVCVLRIPVESEDIDDDGDKDDEQDQQEAQVMLSTTT</sequence>
<dbReference type="PROSITE" id="PS50850">
    <property type="entry name" value="MFS"/>
    <property type="match status" value="1"/>
</dbReference>
<feature type="transmembrane region" description="Helical" evidence="6">
    <location>
        <begin position="112"/>
        <end position="134"/>
    </location>
</feature>
<comment type="caution">
    <text evidence="8">The sequence shown here is derived from an EMBL/GenBank/DDBJ whole genome shotgun (WGS) entry which is preliminary data.</text>
</comment>
<feature type="transmembrane region" description="Helical" evidence="6">
    <location>
        <begin position="76"/>
        <end position="100"/>
    </location>
</feature>
<dbReference type="Pfam" id="PF07690">
    <property type="entry name" value="MFS_1"/>
    <property type="match status" value="1"/>
</dbReference>
<evidence type="ECO:0000259" key="7">
    <source>
        <dbReference type="PROSITE" id="PS50850"/>
    </source>
</evidence>
<accession>A0A8H7W3Q8</accession>
<dbReference type="GO" id="GO:0022857">
    <property type="term" value="F:transmembrane transporter activity"/>
    <property type="evidence" value="ECO:0007669"/>
    <property type="project" value="InterPro"/>
</dbReference>
<feature type="domain" description="Major facilitator superfamily (MFS) profile" evidence="7">
    <location>
        <begin position="1"/>
        <end position="403"/>
    </location>
</feature>
<dbReference type="InterPro" id="IPR011701">
    <property type="entry name" value="MFS"/>
</dbReference>
<evidence type="ECO:0000256" key="6">
    <source>
        <dbReference type="SAM" id="Phobius"/>
    </source>
</evidence>
<feature type="transmembrane region" description="Helical" evidence="6">
    <location>
        <begin position="255"/>
        <end position="278"/>
    </location>
</feature>
<evidence type="ECO:0000313" key="9">
    <source>
        <dbReference type="Proteomes" id="UP000664132"/>
    </source>
</evidence>